<organism evidence="6 7">
    <name type="scientific">Mesorhizobium dulcispinae</name>
    <dbReference type="NCBI Taxonomy" id="3072316"/>
    <lineage>
        <taxon>Bacteria</taxon>
        <taxon>Pseudomonadati</taxon>
        <taxon>Pseudomonadota</taxon>
        <taxon>Alphaproteobacteria</taxon>
        <taxon>Hyphomicrobiales</taxon>
        <taxon>Phyllobacteriaceae</taxon>
        <taxon>Mesorhizobium</taxon>
    </lineage>
</organism>
<reference evidence="6 7" key="1">
    <citation type="submission" date="2023-08" db="EMBL/GenBank/DDBJ databases">
        <title>Implementing the SeqCode for naming new Mesorhizobium species isolated from Vachellia karroo root nodules.</title>
        <authorList>
            <person name="Van Lill M."/>
        </authorList>
    </citation>
    <scope>NUCLEOTIDE SEQUENCE [LARGE SCALE GENOMIC DNA]</scope>
    <source>
        <strain evidence="6 7">VK23A</strain>
    </source>
</reference>
<dbReference type="InterPro" id="IPR044203">
    <property type="entry name" value="GlbO/GLB3-like"/>
</dbReference>
<evidence type="ECO:0000313" key="6">
    <source>
        <dbReference type="EMBL" id="MDX8476779.1"/>
    </source>
</evidence>
<proteinExistence type="inferred from homology"/>
<dbReference type="EMBL" id="JAVIIZ010000045">
    <property type="protein sequence ID" value="MDX8476779.1"/>
    <property type="molecule type" value="Genomic_DNA"/>
</dbReference>
<dbReference type="Pfam" id="PF01152">
    <property type="entry name" value="Bac_globin"/>
    <property type="match status" value="1"/>
</dbReference>
<comment type="similarity">
    <text evidence="5">Belongs to the truncated hemoglobin family. Group II subfamily.</text>
</comment>
<dbReference type="InterPro" id="IPR009050">
    <property type="entry name" value="Globin-like_sf"/>
</dbReference>
<comment type="caution">
    <text evidence="6">The sequence shown here is derived from an EMBL/GenBank/DDBJ whole genome shotgun (WGS) entry which is preliminary data.</text>
</comment>
<keyword evidence="3" id="KW-0479">Metal-binding</keyword>
<sequence length="140" mass="15723">MEPVAKETLLAQIGGETALRGLVDCFYDLIETDPRGEPLLRLHFRGHGVNHAREEQFNFLCGFLGGRRHYLEKHGHMDVRLMHAHVPISAGDAEDWLVLMDRAIAEMQLSGPHVDKMRLAFRRVALTLVNDLGEWGVGSA</sequence>
<dbReference type="Proteomes" id="UP001271780">
    <property type="component" value="Unassembled WGS sequence"/>
</dbReference>
<protein>
    <submittedName>
        <fullName evidence="6">Group II truncated hemoglobin</fullName>
    </submittedName>
</protein>
<evidence type="ECO:0000256" key="2">
    <source>
        <dbReference type="ARBA" id="ARBA00022617"/>
    </source>
</evidence>
<keyword evidence="2" id="KW-0349">Heme</keyword>
<evidence type="ECO:0000256" key="5">
    <source>
        <dbReference type="ARBA" id="ARBA00034496"/>
    </source>
</evidence>
<keyword evidence="7" id="KW-1185">Reference proteome</keyword>
<dbReference type="RefSeq" id="WP_320319189.1">
    <property type="nucleotide sequence ID" value="NZ_JAVIIX010000043.1"/>
</dbReference>
<dbReference type="InterPro" id="IPR012292">
    <property type="entry name" value="Globin/Proto"/>
</dbReference>
<evidence type="ECO:0000256" key="1">
    <source>
        <dbReference type="ARBA" id="ARBA00022448"/>
    </source>
</evidence>
<gene>
    <name evidence="6" type="ORF">RFM27_32540</name>
</gene>
<evidence type="ECO:0000313" key="7">
    <source>
        <dbReference type="Proteomes" id="UP001271780"/>
    </source>
</evidence>
<keyword evidence="4" id="KW-0408">Iron</keyword>
<evidence type="ECO:0000256" key="4">
    <source>
        <dbReference type="ARBA" id="ARBA00023004"/>
    </source>
</evidence>
<accession>A0ABU4XPV3</accession>
<keyword evidence="1" id="KW-0813">Transport</keyword>
<dbReference type="CDD" id="cd14773">
    <property type="entry name" value="TrHb2_PhHbO-like_O"/>
    <property type="match status" value="1"/>
</dbReference>
<dbReference type="Gene3D" id="1.10.490.10">
    <property type="entry name" value="Globins"/>
    <property type="match status" value="1"/>
</dbReference>
<dbReference type="PANTHER" id="PTHR47366:SF1">
    <property type="entry name" value="TWO-ON-TWO HEMOGLOBIN-3"/>
    <property type="match status" value="1"/>
</dbReference>
<dbReference type="InterPro" id="IPR001486">
    <property type="entry name" value="Hemoglobin_trunc"/>
</dbReference>
<evidence type="ECO:0000256" key="3">
    <source>
        <dbReference type="ARBA" id="ARBA00022723"/>
    </source>
</evidence>
<name>A0ABU4XPV3_9HYPH</name>
<dbReference type="SUPFAM" id="SSF46458">
    <property type="entry name" value="Globin-like"/>
    <property type="match status" value="1"/>
</dbReference>
<dbReference type="PANTHER" id="PTHR47366">
    <property type="entry name" value="TWO-ON-TWO HEMOGLOBIN-3"/>
    <property type="match status" value="1"/>
</dbReference>